<protein>
    <submittedName>
        <fullName evidence="2">Uncharacterized protein</fullName>
    </submittedName>
</protein>
<reference evidence="2" key="1">
    <citation type="journal article" date="2023" name="BMC Genomics">
        <title>Chromosome-level genome assemblies of Cutaneotrichosporon spp. (Trichosporonales, Basidiomycota) reveal imbalanced evolution between nucleotide sequences and chromosome synteny.</title>
        <authorList>
            <person name="Kobayashi Y."/>
            <person name="Kayamori A."/>
            <person name="Aoki K."/>
            <person name="Shiwa Y."/>
            <person name="Matsutani M."/>
            <person name="Fujita N."/>
            <person name="Sugita T."/>
            <person name="Iwasaki W."/>
            <person name="Tanaka N."/>
            <person name="Takashima M."/>
        </authorList>
    </citation>
    <scope>NUCLEOTIDE SEQUENCE</scope>
    <source>
        <strain evidence="2">HIS019</strain>
    </source>
</reference>
<dbReference type="GeneID" id="85495179"/>
<dbReference type="RefSeq" id="XP_060456574.1">
    <property type="nucleotide sequence ID" value="XM_060599930.1"/>
</dbReference>
<dbReference type="AlphaFoldDB" id="A0AA48L3J2"/>
<feature type="compositionally biased region" description="Basic and acidic residues" evidence="1">
    <location>
        <begin position="72"/>
        <end position="90"/>
    </location>
</feature>
<evidence type="ECO:0000256" key="1">
    <source>
        <dbReference type="SAM" id="MobiDB-lite"/>
    </source>
</evidence>
<dbReference type="EMBL" id="AP028215">
    <property type="protein sequence ID" value="BEI91309.1"/>
    <property type="molecule type" value="Genomic_DNA"/>
</dbReference>
<accession>A0AA48L3J2</accession>
<dbReference type="Proteomes" id="UP001233271">
    <property type="component" value="Chromosome 4"/>
</dbReference>
<evidence type="ECO:0000313" key="2">
    <source>
        <dbReference type="EMBL" id="BEI91309.1"/>
    </source>
</evidence>
<feature type="region of interest" description="Disordered" evidence="1">
    <location>
        <begin position="22"/>
        <end position="90"/>
    </location>
</feature>
<proteinExistence type="predicted"/>
<evidence type="ECO:0000313" key="3">
    <source>
        <dbReference type="Proteomes" id="UP001233271"/>
    </source>
</evidence>
<sequence length="90" mass="9538">MSLRLAIRPIRSAARPTLARAYAQLDGGDPNTGKWETSMSKDATESEADVRADHEGPKGKPTPAMQEATASEAKKEAAKAAESKKGKEGK</sequence>
<dbReference type="KEGG" id="ccac:CcaHIS019_0401290"/>
<keyword evidence="3" id="KW-1185">Reference proteome</keyword>
<gene>
    <name evidence="2" type="ORF">CcaverHIS019_0401290</name>
</gene>
<name>A0AA48L3J2_9TREE</name>
<organism evidence="2 3">
    <name type="scientific">Cutaneotrichosporon cavernicola</name>
    <dbReference type="NCBI Taxonomy" id="279322"/>
    <lineage>
        <taxon>Eukaryota</taxon>
        <taxon>Fungi</taxon>
        <taxon>Dikarya</taxon>
        <taxon>Basidiomycota</taxon>
        <taxon>Agaricomycotina</taxon>
        <taxon>Tremellomycetes</taxon>
        <taxon>Trichosporonales</taxon>
        <taxon>Trichosporonaceae</taxon>
        <taxon>Cutaneotrichosporon</taxon>
    </lineage>
</organism>
<feature type="compositionally biased region" description="Basic and acidic residues" evidence="1">
    <location>
        <begin position="42"/>
        <end position="58"/>
    </location>
</feature>